<reference evidence="3" key="1">
    <citation type="journal article" date="2015" name="Proc. Natl. Acad. Sci. U.S.A.">
        <title>Genome sequencing of adzuki bean (Vigna angularis) provides insight into high starch and low fat accumulation and domestication.</title>
        <authorList>
            <person name="Yang K."/>
            <person name="Tian Z."/>
            <person name="Chen C."/>
            <person name="Luo L."/>
            <person name="Zhao B."/>
            <person name="Wang Z."/>
            <person name="Yu L."/>
            <person name="Li Y."/>
            <person name="Sun Y."/>
            <person name="Li W."/>
            <person name="Chen Y."/>
            <person name="Li Y."/>
            <person name="Zhang Y."/>
            <person name="Ai D."/>
            <person name="Zhao J."/>
            <person name="Shang C."/>
            <person name="Ma Y."/>
            <person name="Wu B."/>
            <person name="Wang M."/>
            <person name="Gao L."/>
            <person name="Sun D."/>
            <person name="Zhang P."/>
            <person name="Guo F."/>
            <person name="Wang W."/>
            <person name="Li Y."/>
            <person name="Wang J."/>
            <person name="Varshney R.K."/>
            <person name="Wang J."/>
            <person name="Ling H.Q."/>
            <person name="Wan P."/>
        </authorList>
    </citation>
    <scope>NUCLEOTIDE SEQUENCE</scope>
    <source>
        <strain evidence="3">cv. Jingnong 6</strain>
    </source>
</reference>
<feature type="transmembrane region" description="Helical" evidence="1">
    <location>
        <begin position="140"/>
        <end position="164"/>
    </location>
</feature>
<accession>A0A0L9V6L9</accession>
<organism evidence="2 3">
    <name type="scientific">Phaseolus angularis</name>
    <name type="common">Azuki bean</name>
    <name type="synonym">Vigna angularis</name>
    <dbReference type="NCBI Taxonomy" id="3914"/>
    <lineage>
        <taxon>Eukaryota</taxon>
        <taxon>Viridiplantae</taxon>
        <taxon>Streptophyta</taxon>
        <taxon>Embryophyta</taxon>
        <taxon>Tracheophyta</taxon>
        <taxon>Spermatophyta</taxon>
        <taxon>Magnoliopsida</taxon>
        <taxon>eudicotyledons</taxon>
        <taxon>Gunneridae</taxon>
        <taxon>Pentapetalae</taxon>
        <taxon>rosids</taxon>
        <taxon>fabids</taxon>
        <taxon>Fabales</taxon>
        <taxon>Fabaceae</taxon>
        <taxon>Papilionoideae</taxon>
        <taxon>50 kb inversion clade</taxon>
        <taxon>NPAAA clade</taxon>
        <taxon>indigoferoid/millettioid clade</taxon>
        <taxon>Phaseoleae</taxon>
        <taxon>Vigna</taxon>
    </lineage>
</organism>
<keyword evidence="1" id="KW-1133">Transmembrane helix</keyword>
<dbReference type="AlphaFoldDB" id="A0A0L9V6L9"/>
<name>A0A0L9V6L9_PHAAN</name>
<evidence type="ECO:0008006" key="4">
    <source>
        <dbReference type="Google" id="ProtNLM"/>
    </source>
</evidence>
<sequence length="169" mass="19195">MSGFSYETVRKGDTASVARRTEAERPETRLTRLQHACKRLQHVKSVISDQEKRPRFPTPFHSHCFLFPFFFAAPVQHFYCFLFLFFFAAPVLPSSLPHCFSLRLCLPPLPPPPLFSPRTAATAVVLSKGCLHHRRCRETFVLFVLPSSLPFIAFIASAAVVTPWCCPSR</sequence>
<evidence type="ECO:0000256" key="1">
    <source>
        <dbReference type="SAM" id="Phobius"/>
    </source>
</evidence>
<dbReference type="EMBL" id="CM003378">
    <property type="protein sequence ID" value="KOM50324.1"/>
    <property type="molecule type" value="Genomic_DNA"/>
</dbReference>
<dbReference type="Gramene" id="KOM50324">
    <property type="protein sequence ID" value="KOM50324"/>
    <property type="gene ID" value="LR48_Vigan08g115100"/>
</dbReference>
<feature type="transmembrane region" description="Helical" evidence="1">
    <location>
        <begin position="65"/>
        <end position="88"/>
    </location>
</feature>
<protein>
    <recommendedName>
        <fullName evidence="4">Transmembrane protein</fullName>
    </recommendedName>
</protein>
<dbReference type="Proteomes" id="UP000053144">
    <property type="component" value="Chromosome 8"/>
</dbReference>
<keyword evidence="1" id="KW-0812">Transmembrane</keyword>
<evidence type="ECO:0000313" key="2">
    <source>
        <dbReference type="EMBL" id="KOM50324.1"/>
    </source>
</evidence>
<keyword evidence="1" id="KW-0472">Membrane</keyword>
<evidence type="ECO:0000313" key="3">
    <source>
        <dbReference type="Proteomes" id="UP000053144"/>
    </source>
</evidence>
<proteinExistence type="predicted"/>
<gene>
    <name evidence="2" type="ORF">LR48_Vigan08g115100</name>
</gene>